<dbReference type="STRING" id="469383.Cwoe_4631"/>
<protein>
    <submittedName>
        <fullName evidence="5">Transcriptional regulator, MarR family</fullName>
    </submittedName>
</protein>
<dbReference type="InterPro" id="IPR036388">
    <property type="entry name" value="WH-like_DNA-bd_sf"/>
</dbReference>
<dbReference type="InterPro" id="IPR000835">
    <property type="entry name" value="HTH_MarR-typ"/>
</dbReference>
<evidence type="ECO:0000256" key="2">
    <source>
        <dbReference type="ARBA" id="ARBA00023125"/>
    </source>
</evidence>
<sequence length="162" mass="17974">MHQTLSLADPDREGSAAILLGMGFRAMTDRFHELLRAEGHEPLRPAHGFVFRLLERDGDLTATQLATRLSVTRQAAARVAAELEEWGYLTRRAHPRDGRAQVLVLTPRGRRYVAHADELWARVEREWAAVAGAEAVHAAKRALAAYVEVAAGEGEPPLRPVW</sequence>
<dbReference type="SUPFAM" id="SSF46785">
    <property type="entry name" value="Winged helix' DNA-binding domain"/>
    <property type="match status" value="1"/>
</dbReference>
<dbReference type="AlphaFoldDB" id="D3F949"/>
<dbReference type="PRINTS" id="PR00598">
    <property type="entry name" value="HTHMARR"/>
</dbReference>
<reference evidence="5 6" key="1">
    <citation type="journal article" date="2010" name="Stand. Genomic Sci.">
        <title>Complete genome sequence of Conexibacter woesei type strain (ID131577).</title>
        <authorList>
            <person name="Pukall R."/>
            <person name="Lapidus A."/>
            <person name="Glavina Del Rio T."/>
            <person name="Copeland A."/>
            <person name="Tice H."/>
            <person name="Cheng J.-F."/>
            <person name="Lucas S."/>
            <person name="Chen F."/>
            <person name="Nolan M."/>
            <person name="Bruce D."/>
            <person name="Goodwin L."/>
            <person name="Pitluck S."/>
            <person name="Mavromatis K."/>
            <person name="Ivanova N."/>
            <person name="Ovchinnikova G."/>
            <person name="Pati A."/>
            <person name="Chen A."/>
            <person name="Palaniappan K."/>
            <person name="Land M."/>
            <person name="Hauser L."/>
            <person name="Chang Y.-J."/>
            <person name="Jeffries C.D."/>
            <person name="Chain P."/>
            <person name="Meincke L."/>
            <person name="Sims D."/>
            <person name="Brettin T."/>
            <person name="Detter J.C."/>
            <person name="Rohde M."/>
            <person name="Goeker M."/>
            <person name="Bristow J."/>
            <person name="Eisen J.A."/>
            <person name="Markowitz V."/>
            <person name="Kyrpides N.C."/>
            <person name="Klenk H.-P."/>
            <person name="Hugenholtz P."/>
        </authorList>
    </citation>
    <scope>NUCLEOTIDE SEQUENCE [LARGE SCALE GENOMIC DNA]</scope>
    <source>
        <strain evidence="6">DSM 14684 / CIP 108061 / JCM 11494 / NBRC 100937 / ID131577</strain>
    </source>
</reference>
<evidence type="ECO:0000256" key="3">
    <source>
        <dbReference type="ARBA" id="ARBA00023163"/>
    </source>
</evidence>
<dbReference type="PROSITE" id="PS01117">
    <property type="entry name" value="HTH_MARR_1"/>
    <property type="match status" value="1"/>
</dbReference>
<organism evidence="5 6">
    <name type="scientific">Conexibacter woesei (strain DSM 14684 / CCUG 47730 / CIP 108061 / JCM 11494 / NBRC 100937 / ID131577)</name>
    <dbReference type="NCBI Taxonomy" id="469383"/>
    <lineage>
        <taxon>Bacteria</taxon>
        <taxon>Bacillati</taxon>
        <taxon>Actinomycetota</taxon>
        <taxon>Thermoleophilia</taxon>
        <taxon>Solirubrobacterales</taxon>
        <taxon>Conexibacteraceae</taxon>
        <taxon>Conexibacter</taxon>
    </lineage>
</organism>
<dbReference type="InterPro" id="IPR023187">
    <property type="entry name" value="Tscrpt_reg_MarR-type_CS"/>
</dbReference>
<dbReference type="Gene3D" id="1.10.10.10">
    <property type="entry name" value="Winged helix-like DNA-binding domain superfamily/Winged helix DNA-binding domain"/>
    <property type="match status" value="1"/>
</dbReference>
<dbReference type="SMART" id="SM00347">
    <property type="entry name" value="HTH_MARR"/>
    <property type="match status" value="1"/>
</dbReference>
<dbReference type="InterPro" id="IPR036390">
    <property type="entry name" value="WH_DNA-bd_sf"/>
</dbReference>
<keyword evidence="1" id="KW-0805">Transcription regulation</keyword>
<accession>D3F949</accession>
<keyword evidence="3" id="KW-0804">Transcription</keyword>
<dbReference type="EMBL" id="CP001854">
    <property type="protein sequence ID" value="ADB53044.1"/>
    <property type="molecule type" value="Genomic_DNA"/>
</dbReference>
<dbReference type="InterPro" id="IPR052526">
    <property type="entry name" value="HTH-type_Bedaq_tolerance"/>
</dbReference>
<dbReference type="PANTHER" id="PTHR39515">
    <property type="entry name" value="CONSERVED PROTEIN"/>
    <property type="match status" value="1"/>
</dbReference>
<dbReference type="GO" id="GO:0003700">
    <property type="term" value="F:DNA-binding transcription factor activity"/>
    <property type="evidence" value="ECO:0007669"/>
    <property type="project" value="InterPro"/>
</dbReference>
<proteinExistence type="predicted"/>
<reference evidence="6" key="2">
    <citation type="submission" date="2010-01" db="EMBL/GenBank/DDBJ databases">
        <title>The complete genome of Conexibacter woesei DSM 14684.</title>
        <authorList>
            <consortium name="US DOE Joint Genome Institute (JGI-PGF)"/>
            <person name="Lucas S."/>
            <person name="Copeland A."/>
            <person name="Lapidus A."/>
            <person name="Glavina del Rio T."/>
            <person name="Dalin E."/>
            <person name="Tice H."/>
            <person name="Bruce D."/>
            <person name="Goodwin L."/>
            <person name="Pitluck S."/>
            <person name="Kyrpides N."/>
            <person name="Mavromatis K."/>
            <person name="Ivanova N."/>
            <person name="Mikhailova N."/>
            <person name="Chertkov O."/>
            <person name="Brettin T."/>
            <person name="Detter J.C."/>
            <person name="Han C."/>
            <person name="Larimer F."/>
            <person name="Land M."/>
            <person name="Hauser L."/>
            <person name="Markowitz V."/>
            <person name="Cheng J.-F."/>
            <person name="Hugenholtz P."/>
            <person name="Woyke T."/>
            <person name="Wu D."/>
            <person name="Pukall R."/>
            <person name="Steenblock K."/>
            <person name="Schneider S."/>
            <person name="Klenk H.-P."/>
            <person name="Eisen J.A."/>
        </authorList>
    </citation>
    <scope>NUCLEOTIDE SEQUENCE [LARGE SCALE GENOMIC DNA]</scope>
    <source>
        <strain evidence="6">DSM 14684 / CIP 108061 / JCM 11494 / NBRC 100937 / ID131577</strain>
    </source>
</reference>
<name>D3F949_CONWI</name>
<dbReference type="PROSITE" id="PS50995">
    <property type="entry name" value="HTH_MARR_2"/>
    <property type="match status" value="1"/>
</dbReference>
<gene>
    <name evidence="5" type="ordered locus">Cwoe_4631</name>
</gene>
<keyword evidence="2" id="KW-0238">DNA-binding</keyword>
<dbReference type="KEGG" id="cwo:Cwoe_4631"/>
<dbReference type="PANTHER" id="PTHR39515:SF2">
    <property type="entry name" value="HTH-TYPE TRANSCRIPTIONAL REGULATOR RV0880"/>
    <property type="match status" value="1"/>
</dbReference>
<dbReference type="eggNOG" id="COG1846">
    <property type="taxonomic scope" value="Bacteria"/>
</dbReference>
<feature type="domain" description="HTH marR-type" evidence="4">
    <location>
        <begin position="13"/>
        <end position="148"/>
    </location>
</feature>
<evidence type="ECO:0000313" key="5">
    <source>
        <dbReference type="EMBL" id="ADB53044.1"/>
    </source>
</evidence>
<dbReference type="Proteomes" id="UP000008229">
    <property type="component" value="Chromosome"/>
</dbReference>
<dbReference type="RefSeq" id="WP_012936095.1">
    <property type="nucleotide sequence ID" value="NC_013739.1"/>
</dbReference>
<dbReference type="GO" id="GO:0003677">
    <property type="term" value="F:DNA binding"/>
    <property type="evidence" value="ECO:0007669"/>
    <property type="project" value="UniProtKB-KW"/>
</dbReference>
<evidence type="ECO:0000256" key="1">
    <source>
        <dbReference type="ARBA" id="ARBA00023015"/>
    </source>
</evidence>
<dbReference type="Pfam" id="PF12802">
    <property type="entry name" value="MarR_2"/>
    <property type="match status" value="1"/>
</dbReference>
<evidence type="ECO:0000259" key="4">
    <source>
        <dbReference type="PROSITE" id="PS50995"/>
    </source>
</evidence>
<evidence type="ECO:0000313" key="6">
    <source>
        <dbReference type="Proteomes" id="UP000008229"/>
    </source>
</evidence>
<dbReference type="HOGENOM" id="CLU_083287_7_1_11"/>
<keyword evidence="6" id="KW-1185">Reference proteome</keyword>